<sequence>MTDVDMKDASAAATAAGEKGEVAAVPKSIKVEDIVRNAELIVKGVQGDTARLTTRAISRNTPIRRRVQADVLCEALAKLLPDDCPDKAELTRLLAKLPSEAVAEPETPTTEAMEVDSEAAKKEAAAAATAEAVAAKKAEEALASVVAAKLPEVEVYLSTLVLTTLLRHKANARPRLLGLHRTCCLRHDEIGQATTLNLLLRNLLSQNLLDQAYKLASKTNFPESCSNNQFCRYLYYMGRIHALQLDYTDAYTKLMQSSRKVSQNTAMGFQRAAQKLVIIVQLLLGEVPERSVFNQKGFVVSLKPYLALTQAVRQGDLVEFNRIVGEHESTFRADKTYTLIQRLAHNVIKTGLRKINSSYSRVSLQDLCEKVKLETVQSAEFVCSKAIRDGVIDAVIDHKNGWIQSRDVVDVYATDEPQQAFHKRITFCLDVHNEAVRAMRYPPNAYKQELAKSRPGMEDEKTDEELAKEIEDEMNEEDGGL</sequence>
<organism evidence="5 6">
    <name type="scientific">Ectocarpus siliculosus</name>
    <name type="common">Brown alga</name>
    <name type="synonym">Conferva siliculosa</name>
    <dbReference type="NCBI Taxonomy" id="2880"/>
    <lineage>
        <taxon>Eukaryota</taxon>
        <taxon>Sar</taxon>
        <taxon>Stramenopiles</taxon>
        <taxon>Ochrophyta</taxon>
        <taxon>PX clade</taxon>
        <taxon>Phaeophyceae</taxon>
        <taxon>Ectocarpales</taxon>
        <taxon>Ectocarpaceae</taxon>
        <taxon>Ectocarpus</taxon>
    </lineage>
</organism>
<protein>
    <recommendedName>
        <fullName evidence="4">PCI domain-containing protein</fullName>
    </recommendedName>
</protein>
<evidence type="ECO:0000259" key="4">
    <source>
        <dbReference type="PROSITE" id="PS50250"/>
    </source>
</evidence>
<comment type="similarity">
    <text evidence="1">Belongs to the proteasome subunit S3 family.</text>
</comment>
<reference evidence="5 6" key="1">
    <citation type="journal article" date="2010" name="Nature">
        <title>The Ectocarpus genome and the independent evolution of multicellularity in brown algae.</title>
        <authorList>
            <person name="Cock J.M."/>
            <person name="Sterck L."/>
            <person name="Rouze P."/>
            <person name="Scornet D."/>
            <person name="Allen A.E."/>
            <person name="Amoutzias G."/>
            <person name="Anthouard V."/>
            <person name="Artiguenave F."/>
            <person name="Aury J.M."/>
            <person name="Badger J.H."/>
            <person name="Beszteri B."/>
            <person name="Billiau K."/>
            <person name="Bonnet E."/>
            <person name="Bothwell J.H."/>
            <person name="Bowler C."/>
            <person name="Boyen C."/>
            <person name="Brownlee C."/>
            <person name="Carrano C.J."/>
            <person name="Charrier B."/>
            <person name="Cho G.Y."/>
            <person name="Coelho S.M."/>
            <person name="Collen J."/>
            <person name="Corre E."/>
            <person name="Da Silva C."/>
            <person name="Delage L."/>
            <person name="Delaroque N."/>
            <person name="Dittami S.M."/>
            <person name="Doulbeau S."/>
            <person name="Elias M."/>
            <person name="Farnham G."/>
            <person name="Gachon C.M."/>
            <person name="Gschloessl B."/>
            <person name="Heesch S."/>
            <person name="Jabbari K."/>
            <person name="Jubin C."/>
            <person name="Kawai H."/>
            <person name="Kimura K."/>
            <person name="Kloareg B."/>
            <person name="Kupper F.C."/>
            <person name="Lang D."/>
            <person name="Le Bail A."/>
            <person name="Leblanc C."/>
            <person name="Lerouge P."/>
            <person name="Lohr M."/>
            <person name="Lopez P.J."/>
            <person name="Martens C."/>
            <person name="Maumus F."/>
            <person name="Michel G."/>
            <person name="Miranda-Saavedra D."/>
            <person name="Morales J."/>
            <person name="Moreau H."/>
            <person name="Motomura T."/>
            <person name="Nagasato C."/>
            <person name="Napoli C.A."/>
            <person name="Nelson D.R."/>
            <person name="Nyvall-Collen P."/>
            <person name="Peters A.F."/>
            <person name="Pommier C."/>
            <person name="Potin P."/>
            <person name="Poulain J."/>
            <person name="Quesneville H."/>
            <person name="Read B."/>
            <person name="Rensing S.A."/>
            <person name="Ritter A."/>
            <person name="Rousvoal S."/>
            <person name="Samanta M."/>
            <person name="Samson G."/>
            <person name="Schroeder D.C."/>
            <person name="Segurens B."/>
            <person name="Strittmatter M."/>
            <person name="Tonon T."/>
            <person name="Tregear J.W."/>
            <person name="Valentin K."/>
            <person name="von Dassow P."/>
            <person name="Yamagishi T."/>
            <person name="Van de Peer Y."/>
            <person name="Wincker P."/>
        </authorList>
    </citation>
    <scope>NUCLEOTIDE SEQUENCE [LARGE SCALE GENOMIC DNA]</scope>
    <source>
        <strain evidence="6">Ec32 / CCAP1310/4</strain>
    </source>
</reference>
<dbReference type="EMBL" id="FN649744">
    <property type="protein sequence ID" value="CBJ48748.1"/>
    <property type="molecule type" value="Genomic_DNA"/>
</dbReference>
<dbReference type="EMBL" id="FN648674">
    <property type="protein sequence ID" value="CBJ48748.1"/>
    <property type="molecule type" value="Genomic_DNA"/>
</dbReference>
<dbReference type="InterPro" id="IPR050756">
    <property type="entry name" value="CSN3"/>
</dbReference>
<dbReference type="Gene3D" id="1.25.40.570">
    <property type="match status" value="1"/>
</dbReference>
<dbReference type="InterPro" id="IPR057985">
    <property type="entry name" value="TPR_PSMD3_N"/>
</dbReference>
<dbReference type="eggNOG" id="KOG2581">
    <property type="taxonomic scope" value="Eukaryota"/>
</dbReference>
<accession>D7G271</accession>
<dbReference type="Pfam" id="PF25573">
    <property type="entry name" value="TPR_PSMD3_N"/>
    <property type="match status" value="2"/>
</dbReference>
<feature type="compositionally biased region" description="Acidic residues" evidence="3">
    <location>
        <begin position="470"/>
        <end position="481"/>
    </location>
</feature>
<dbReference type="SMART" id="SM00753">
    <property type="entry name" value="PAM"/>
    <property type="match status" value="1"/>
</dbReference>
<dbReference type="SMART" id="SM00088">
    <property type="entry name" value="PINT"/>
    <property type="match status" value="1"/>
</dbReference>
<dbReference type="PANTHER" id="PTHR10758:SF2">
    <property type="entry name" value="26S PROTEASOME NON-ATPASE REGULATORY SUBUNIT 3"/>
    <property type="match status" value="1"/>
</dbReference>
<dbReference type="InParanoid" id="D7G271"/>
<dbReference type="FunCoup" id="D7G271">
    <property type="interactions" value="624"/>
</dbReference>
<keyword evidence="6" id="KW-1185">Reference proteome</keyword>
<evidence type="ECO:0000313" key="5">
    <source>
        <dbReference type="EMBL" id="CBJ48748.1"/>
    </source>
</evidence>
<name>D7G271_ECTSI</name>
<dbReference type="GO" id="GO:0008541">
    <property type="term" value="C:proteasome regulatory particle, lid subcomplex"/>
    <property type="evidence" value="ECO:0007669"/>
    <property type="project" value="TreeGrafter"/>
</dbReference>
<evidence type="ECO:0000313" key="6">
    <source>
        <dbReference type="Proteomes" id="UP000002630"/>
    </source>
</evidence>
<dbReference type="Pfam" id="PF01399">
    <property type="entry name" value="PCI"/>
    <property type="match status" value="1"/>
</dbReference>
<feature type="compositionally biased region" description="Basic and acidic residues" evidence="3">
    <location>
        <begin position="449"/>
        <end position="469"/>
    </location>
</feature>
<dbReference type="STRING" id="2880.D7G271"/>
<feature type="region of interest" description="Disordered" evidence="3">
    <location>
        <begin position="447"/>
        <end position="481"/>
    </location>
</feature>
<dbReference type="GO" id="GO:0030234">
    <property type="term" value="F:enzyme regulator activity"/>
    <property type="evidence" value="ECO:0007669"/>
    <property type="project" value="InterPro"/>
</dbReference>
<evidence type="ECO:0000256" key="2">
    <source>
        <dbReference type="ARBA" id="ARBA00022942"/>
    </source>
</evidence>
<dbReference type="InterPro" id="IPR000717">
    <property type="entry name" value="PCI_dom"/>
</dbReference>
<evidence type="ECO:0000256" key="3">
    <source>
        <dbReference type="SAM" id="MobiDB-lite"/>
    </source>
</evidence>
<dbReference type="GO" id="GO:0042176">
    <property type="term" value="P:regulation of protein catabolic process"/>
    <property type="evidence" value="ECO:0007669"/>
    <property type="project" value="InterPro"/>
</dbReference>
<dbReference type="SUPFAM" id="SSF46785">
    <property type="entry name" value="Winged helix' DNA-binding domain"/>
    <property type="match status" value="1"/>
</dbReference>
<dbReference type="InterPro" id="IPR036390">
    <property type="entry name" value="WH_DNA-bd_sf"/>
</dbReference>
<gene>
    <name evidence="5" type="ORF">Esi_0047_0017</name>
</gene>
<dbReference type="Pfam" id="PF08375">
    <property type="entry name" value="Rpn3_C"/>
    <property type="match status" value="1"/>
</dbReference>
<dbReference type="AlphaFoldDB" id="D7G271"/>
<dbReference type="Proteomes" id="UP000002630">
    <property type="component" value="Linkage Group LG19"/>
</dbReference>
<keyword evidence="2" id="KW-0647">Proteasome</keyword>
<proteinExistence type="inferred from homology"/>
<dbReference type="PROSITE" id="PS50250">
    <property type="entry name" value="PCI"/>
    <property type="match status" value="1"/>
</dbReference>
<dbReference type="GO" id="GO:0006511">
    <property type="term" value="P:ubiquitin-dependent protein catabolic process"/>
    <property type="evidence" value="ECO:0007669"/>
    <property type="project" value="TreeGrafter"/>
</dbReference>
<feature type="domain" description="PCI" evidence="4">
    <location>
        <begin position="231"/>
        <end position="410"/>
    </location>
</feature>
<evidence type="ECO:0000256" key="1">
    <source>
        <dbReference type="ARBA" id="ARBA00007912"/>
    </source>
</evidence>
<dbReference type="InterPro" id="IPR013586">
    <property type="entry name" value="PSMD3_C"/>
</dbReference>
<dbReference type="PANTHER" id="PTHR10758">
    <property type="entry name" value="26S PROTEASOME NON-ATPASE REGULATORY SUBUNIT 3/COP9 SIGNALOSOME COMPLEX SUBUNIT 3"/>
    <property type="match status" value="1"/>
</dbReference>
<dbReference type="OrthoDB" id="1713558at2759"/>